<reference evidence="7 8" key="1">
    <citation type="submission" date="2019-04" db="EMBL/GenBank/DDBJ databases">
        <title>Chitiniphilus eburnea sp. nov., a novel chitinolytic bacterium isolated from aquaculture sludge.</title>
        <authorList>
            <person name="Sheng M."/>
        </authorList>
    </citation>
    <scope>NUCLEOTIDE SEQUENCE [LARGE SCALE GENOMIC DNA]</scope>
    <source>
        <strain evidence="7 8">HX-2-15</strain>
    </source>
</reference>
<name>A0A4U0QCJ9_9NEIS</name>
<evidence type="ECO:0000256" key="1">
    <source>
        <dbReference type="ARBA" id="ARBA00004651"/>
    </source>
</evidence>
<dbReference type="AlphaFoldDB" id="A0A4U0QCJ9"/>
<feature type="transmembrane region" description="Helical" evidence="6">
    <location>
        <begin position="12"/>
        <end position="30"/>
    </location>
</feature>
<keyword evidence="2" id="KW-1003">Cell membrane</keyword>
<keyword evidence="3 6" id="KW-0812">Transmembrane</keyword>
<sequence length="359" mass="40138">MSLLARYLFKELTLFVAFTLLGLLGLYTFFDFIAELSNLGEGGYRLADAVIFVLLRTPGNAYDLMPIAVLIGAIFALANLAGHSELTVMRSSGVSVLRLLVWLLLAGIAYAMATVALGEFIVPQAERMANQHRLSATKKMLVGEFRSGVWVKDDRQIVNIGEMLPDLTVLGVRIYELGEGMTLNRIIEGLEGHYVGNGRWELTGPRETRFAKDMQAVQVVVPAKLEWKTSITPEMLAVLLVEPGQMSAQSLYRYIDHLKRNKQQTSRYELALWGKLFYPLACLSMMVIALPFAQSQRRSANVGAHLFVGILAGLAFHFLNRVVVYLGQLNNWPPPLVVSIPTLLFMVVALLLLWRQERR</sequence>
<accession>A0A4U0QCJ9</accession>
<feature type="transmembrane region" description="Helical" evidence="6">
    <location>
        <begin position="94"/>
        <end position="113"/>
    </location>
</feature>
<keyword evidence="8" id="KW-1185">Reference proteome</keyword>
<feature type="transmembrane region" description="Helical" evidence="6">
    <location>
        <begin position="305"/>
        <end position="324"/>
    </location>
</feature>
<comment type="subcellular location">
    <subcellularLocation>
        <location evidence="1">Cell membrane</location>
        <topology evidence="1">Multi-pass membrane protein</topology>
    </subcellularLocation>
</comment>
<dbReference type="GO" id="GO:0055085">
    <property type="term" value="P:transmembrane transport"/>
    <property type="evidence" value="ECO:0007669"/>
    <property type="project" value="InterPro"/>
</dbReference>
<dbReference type="EMBL" id="SUMF01000001">
    <property type="protein sequence ID" value="TJZ79026.1"/>
    <property type="molecule type" value="Genomic_DNA"/>
</dbReference>
<dbReference type="NCBIfam" id="TIGR04408">
    <property type="entry name" value="LptG_lptG"/>
    <property type="match status" value="1"/>
</dbReference>
<dbReference type="RefSeq" id="WP_136771540.1">
    <property type="nucleotide sequence ID" value="NZ_CP156074.1"/>
</dbReference>
<keyword evidence="4 6" id="KW-1133">Transmembrane helix</keyword>
<gene>
    <name evidence="7" type="primary">lptG</name>
    <name evidence="7" type="ORF">FAZ21_01705</name>
</gene>
<dbReference type="InterPro" id="IPR030923">
    <property type="entry name" value="LptG"/>
</dbReference>
<feature type="transmembrane region" description="Helical" evidence="6">
    <location>
        <begin position="64"/>
        <end position="82"/>
    </location>
</feature>
<dbReference type="Proteomes" id="UP000310016">
    <property type="component" value="Unassembled WGS sequence"/>
</dbReference>
<evidence type="ECO:0000256" key="2">
    <source>
        <dbReference type="ARBA" id="ARBA00022475"/>
    </source>
</evidence>
<evidence type="ECO:0000256" key="3">
    <source>
        <dbReference type="ARBA" id="ARBA00022692"/>
    </source>
</evidence>
<evidence type="ECO:0000313" key="8">
    <source>
        <dbReference type="Proteomes" id="UP000310016"/>
    </source>
</evidence>
<evidence type="ECO:0000256" key="4">
    <source>
        <dbReference type="ARBA" id="ARBA00022989"/>
    </source>
</evidence>
<evidence type="ECO:0000256" key="6">
    <source>
        <dbReference type="SAM" id="Phobius"/>
    </source>
</evidence>
<evidence type="ECO:0000256" key="5">
    <source>
        <dbReference type="ARBA" id="ARBA00023136"/>
    </source>
</evidence>
<dbReference type="PANTHER" id="PTHR33529">
    <property type="entry name" value="SLR0882 PROTEIN-RELATED"/>
    <property type="match status" value="1"/>
</dbReference>
<feature type="transmembrane region" description="Helical" evidence="6">
    <location>
        <begin position="336"/>
        <end position="354"/>
    </location>
</feature>
<dbReference type="GO" id="GO:0015920">
    <property type="term" value="P:lipopolysaccharide transport"/>
    <property type="evidence" value="ECO:0007669"/>
    <property type="project" value="TreeGrafter"/>
</dbReference>
<comment type="caution">
    <text evidence="7">The sequence shown here is derived from an EMBL/GenBank/DDBJ whole genome shotgun (WGS) entry which is preliminary data.</text>
</comment>
<dbReference type="OrthoDB" id="9776227at2"/>
<dbReference type="GO" id="GO:0043190">
    <property type="term" value="C:ATP-binding cassette (ABC) transporter complex"/>
    <property type="evidence" value="ECO:0007669"/>
    <property type="project" value="InterPro"/>
</dbReference>
<proteinExistence type="predicted"/>
<evidence type="ECO:0000313" key="7">
    <source>
        <dbReference type="EMBL" id="TJZ79026.1"/>
    </source>
</evidence>
<protein>
    <submittedName>
        <fullName evidence="7">LPS export ABC transporter permease LptG</fullName>
    </submittedName>
</protein>
<dbReference type="PANTHER" id="PTHR33529:SF2">
    <property type="entry name" value="LIPOPOLYSACCHARIDE EXPORT SYSTEM PERMEASE PROTEIN LPTG"/>
    <property type="match status" value="1"/>
</dbReference>
<organism evidence="7 8">
    <name type="scientific">Chitiniphilus eburneus</name>
    <dbReference type="NCBI Taxonomy" id="2571148"/>
    <lineage>
        <taxon>Bacteria</taxon>
        <taxon>Pseudomonadati</taxon>
        <taxon>Pseudomonadota</taxon>
        <taxon>Betaproteobacteria</taxon>
        <taxon>Neisseriales</taxon>
        <taxon>Chitinibacteraceae</taxon>
        <taxon>Chitiniphilus</taxon>
    </lineage>
</organism>
<dbReference type="Pfam" id="PF03739">
    <property type="entry name" value="LptF_LptG"/>
    <property type="match status" value="1"/>
</dbReference>
<feature type="transmembrane region" description="Helical" evidence="6">
    <location>
        <begin position="276"/>
        <end position="293"/>
    </location>
</feature>
<keyword evidence="5 6" id="KW-0472">Membrane</keyword>
<dbReference type="InterPro" id="IPR005495">
    <property type="entry name" value="LptG/LptF_permease"/>
</dbReference>